<keyword evidence="1" id="KW-1133">Transmembrane helix</keyword>
<evidence type="ECO:0000256" key="1">
    <source>
        <dbReference type="SAM" id="Phobius"/>
    </source>
</evidence>
<keyword evidence="1" id="KW-0812">Transmembrane</keyword>
<proteinExistence type="predicted"/>
<gene>
    <name evidence="3" type="ORF">B0A71_06295</name>
    <name evidence="2" type="ORF">BHE19_05115</name>
</gene>
<sequence>MIGILFIYWIWKAFTGLALEYDKNKWGYFAIGIVSYYGGTLVSGFVAGFLNVLIGGLDSVDDAGVINSGWNILFVLCGGLACYGVYKLLERKGEKEKALKKIESIDSIGLTEEN</sequence>
<name>A0A1S1JBW4_9FLAO</name>
<dbReference type="OrthoDB" id="1449578at2"/>
<dbReference type="RefSeq" id="WP_017496211.1">
    <property type="nucleotide sequence ID" value="NZ_MIKE01000011.1"/>
</dbReference>
<comment type="caution">
    <text evidence="2">The sequence shown here is derived from an EMBL/GenBank/DDBJ whole genome shotgun (WGS) entry which is preliminary data.</text>
</comment>
<reference evidence="3 5" key="3">
    <citation type="submission" date="2016-11" db="EMBL/GenBank/DDBJ databases">
        <title>Whole genomes of Flavobacteriaceae.</title>
        <authorList>
            <person name="Stine C."/>
            <person name="Li C."/>
            <person name="Tadesse D."/>
        </authorList>
    </citation>
    <scope>NUCLEOTIDE SEQUENCE [LARGE SCALE GENOMIC DNA]</scope>
    <source>
        <strain evidence="3 5">ATCC BAA-2541</strain>
    </source>
</reference>
<dbReference type="AlphaFoldDB" id="A0A1S1JBW4"/>
<evidence type="ECO:0000313" key="4">
    <source>
        <dbReference type="Proteomes" id="UP000180252"/>
    </source>
</evidence>
<evidence type="ECO:0000313" key="5">
    <source>
        <dbReference type="Proteomes" id="UP000198319"/>
    </source>
</evidence>
<feature type="transmembrane region" description="Helical" evidence="1">
    <location>
        <begin position="26"/>
        <end position="50"/>
    </location>
</feature>
<evidence type="ECO:0000313" key="3">
    <source>
        <dbReference type="EMBL" id="OXB21289.1"/>
    </source>
</evidence>
<reference evidence="2" key="1">
    <citation type="submission" date="2016-09" db="EMBL/GenBank/DDBJ databases">
        <authorList>
            <person name="Capua I."/>
            <person name="De Benedictis P."/>
            <person name="Joannis T."/>
            <person name="Lombin L.H."/>
            <person name="Cattoli G."/>
        </authorList>
    </citation>
    <scope>NUCLEOTIDE SEQUENCE [LARGE SCALE GENOMIC DNA]</scope>
    <source>
        <strain evidence="2">MSU</strain>
    </source>
</reference>
<keyword evidence="5" id="KW-1185">Reference proteome</keyword>
<dbReference type="Proteomes" id="UP000198319">
    <property type="component" value="Unassembled WGS sequence"/>
</dbReference>
<reference evidence="4" key="2">
    <citation type="submission" date="2016-09" db="EMBL/GenBank/DDBJ databases">
        <authorList>
            <person name="Chen S."/>
            <person name="Walker E."/>
        </authorList>
    </citation>
    <scope>NUCLEOTIDE SEQUENCE [LARGE SCALE GENOMIC DNA]</scope>
    <source>
        <strain evidence="4">MSU</strain>
    </source>
</reference>
<evidence type="ECO:0000313" key="2">
    <source>
        <dbReference type="EMBL" id="OHT47009.1"/>
    </source>
</evidence>
<keyword evidence="1" id="KW-0472">Membrane</keyword>
<organism evidence="2 4">
    <name type="scientific">Flavobacterium tructae</name>
    <dbReference type="NCBI Taxonomy" id="1114873"/>
    <lineage>
        <taxon>Bacteria</taxon>
        <taxon>Pseudomonadati</taxon>
        <taxon>Bacteroidota</taxon>
        <taxon>Flavobacteriia</taxon>
        <taxon>Flavobacteriales</taxon>
        <taxon>Flavobacteriaceae</taxon>
        <taxon>Flavobacterium</taxon>
    </lineage>
</organism>
<feature type="transmembrane region" description="Helical" evidence="1">
    <location>
        <begin position="70"/>
        <end position="89"/>
    </location>
</feature>
<accession>A0A1S1JBW4</accession>
<dbReference type="Proteomes" id="UP000180252">
    <property type="component" value="Unassembled WGS sequence"/>
</dbReference>
<protein>
    <submittedName>
        <fullName evidence="2">Uncharacterized protein</fullName>
    </submittedName>
</protein>
<dbReference type="EMBL" id="MIKE01000011">
    <property type="protein sequence ID" value="OHT47009.1"/>
    <property type="molecule type" value="Genomic_DNA"/>
</dbReference>
<dbReference type="EMBL" id="MUHG01000005">
    <property type="protein sequence ID" value="OXB21289.1"/>
    <property type="molecule type" value="Genomic_DNA"/>
</dbReference>